<dbReference type="Pfam" id="PF13639">
    <property type="entry name" value="zf-RING_2"/>
    <property type="match status" value="1"/>
</dbReference>
<keyword evidence="1" id="KW-0479">Metal-binding</keyword>
<evidence type="ECO:0000313" key="6">
    <source>
        <dbReference type="Proteomes" id="UP000030690"/>
    </source>
</evidence>
<dbReference type="InterPro" id="IPR013083">
    <property type="entry name" value="Znf_RING/FYVE/PHD"/>
</dbReference>
<dbReference type="SMR" id="A0A024V3Z1"/>
<dbReference type="GO" id="GO:0008270">
    <property type="term" value="F:zinc ion binding"/>
    <property type="evidence" value="ECO:0007669"/>
    <property type="project" value="UniProtKB-KW"/>
</dbReference>
<dbReference type="Proteomes" id="UP000030690">
    <property type="component" value="Unassembled WGS sequence"/>
</dbReference>
<dbReference type="AlphaFoldDB" id="A0A024V3Z1"/>
<evidence type="ECO:0000313" key="5">
    <source>
        <dbReference type="EMBL" id="ETW16945.1"/>
    </source>
</evidence>
<reference evidence="5 6" key="1">
    <citation type="submission" date="2013-02" db="EMBL/GenBank/DDBJ databases">
        <title>The Genome Annotation of Plasmodium falciparum Vietnam Oak-Knoll (FVO).</title>
        <authorList>
            <consortium name="The Broad Institute Genome Sequencing Platform"/>
            <consortium name="The Broad Institute Genome Sequencing Center for Infectious Disease"/>
            <person name="Neafsey D."/>
            <person name="Hoffman S."/>
            <person name="Volkman S."/>
            <person name="Rosenthal P."/>
            <person name="Walker B."/>
            <person name="Young S.K."/>
            <person name="Zeng Q."/>
            <person name="Gargeya S."/>
            <person name="Fitzgerald M."/>
            <person name="Haas B."/>
            <person name="Abouelleil A."/>
            <person name="Allen A.W."/>
            <person name="Alvarado L."/>
            <person name="Arachchi H.M."/>
            <person name="Berlin A.M."/>
            <person name="Chapman S.B."/>
            <person name="Gainer-Dewar J."/>
            <person name="Goldberg J."/>
            <person name="Griggs A."/>
            <person name="Gujja S."/>
            <person name="Hansen M."/>
            <person name="Howarth C."/>
            <person name="Imamovic A."/>
            <person name="Ireland A."/>
            <person name="Larimer J."/>
            <person name="McCowan C."/>
            <person name="Murphy C."/>
            <person name="Pearson M."/>
            <person name="Poon T.W."/>
            <person name="Priest M."/>
            <person name="Roberts A."/>
            <person name="Saif S."/>
            <person name="Shea T."/>
            <person name="Sisk P."/>
            <person name="Sykes S."/>
            <person name="Wortman J."/>
            <person name="Nusbaum C."/>
            <person name="Birren B."/>
        </authorList>
    </citation>
    <scope>NUCLEOTIDE SEQUENCE [LARGE SCALE GENOMIC DNA]</scope>
    <source>
        <strain evidence="6">Vietnam Oak-Knoll (FVO)</strain>
    </source>
</reference>
<feature type="compositionally biased region" description="Polar residues" evidence="3">
    <location>
        <begin position="390"/>
        <end position="403"/>
    </location>
</feature>
<keyword evidence="1" id="KW-0862">Zinc</keyword>
<name>A0A024V3Z1_PLAFA</name>
<dbReference type="Gene3D" id="3.30.40.10">
    <property type="entry name" value="Zinc/RING finger domain, C3HC4 (zinc finger)"/>
    <property type="match status" value="1"/>
</dbReference>
<evidence type="ECO:0000256" key="3">
    <source>
        <dbReference type="SAM" id="MobiDB-lite"/>
    </source>
</evidence>
<dbReference type="SUPFAM" id="SSF57850">
    <property type="entry name" value="RING/U-box"/>
    <property type="match status" value="1"/>
</dbReference>
<dbReference type="CDD" id="cd16448">
    <property type="entry name" value="RING-H2"/>
    <property type="match status" value="1"/>
</dbReference>
<organism evidence="5 6">
    <name type="scientific">Plasmodium falciparum Vietnam Oak-Knoll</name>
    <name type="common">FVO</name>
    <dbReference type="NCBI Taxonomy" id="1036723"/>
    <lineage>
        <taxon>Eukaryota</taxon>
        <taxon>Sar</taxon>
        <taxon>Alveolata</taxon>
        <taxon>Apicomplexa</taxon>
        <taxon>Aconoidasida</taxon>
        <taxon>Haemosporida</taxon>
        <taxon>Plasmodiidae</taxon>
        <taxon>Plasmodium</taxon>
        <taxon>Plasmodium (Laverania)</taxon>
    </lineage>
</organism>
<keyword evidence="1" id="KW-0863">Zinc-finger</keyword>
<dbReference type="EMBL" id="KI925136">
    <property type="protein sequence ID" value="ETW16945.1"/>
    <property type="molecule type" value="Genomic_DNA"/>
</dbReference>
<sequence>MPVIPECCICRLSLKNNLCVEKNCGNIFHYNCMIKWMELQKSCPLCKSSCCKKNLLCIHYEINEDNNIKIDENILNKSKDELYEELSKYEADLIKTQNENEKYALEILTLTNKNKILSETVSKSNVKINEGKIEKEKLKDLKDEYLKDKILLTAKIEEYEKELKKYKLIENFLEDLNKEDLNRINLLFGFNILSISEQKNVILNYIKNCMTKEKKNEQIIKELNEQIVERDNQIQNFKEKLYKYKLNEEINDSNENKLSNDEKDTKPIKIKNKIIRRVATLESKRNRNRFRYSHNNNIISSNNTNLSKSKTSNDNILSNNNLDFINFIDNKINNSNSLESIQTTPKRKKFHPIEIDLLRNKSVDKLFSNLIDKNFEQQKKENFELYSNKTEPCPTQNNQSTPKAQLLPRSSLKVHENIKTSRHRKRKSLNSQSSKITDFFKKTMN</sequence>
<accession>A0A024V3Z1</accession>
<evidence type="ECO:0000256" key="2">
    <source>
        <dbReference type="SAM" id="Coils"/>
    </source>
</evidence>
<protein>
    <recommendedName>
        <fullName evidence="4">RING-type domain-containing protein</fullName>
    </recommendedName>
</protein>
<gene>
    <name evidence="5" type="ORF">PFFVO_04210</name>
</gene>
<keyword evidence="2" id="KW-0175">Coiled coil</keyword>
<evidence type="ECO:0000256" key="1">
    <source>
        <dbReference type="PROSITE-ProRule" id="PRU00175"/>
    </source>
</evidence>
<evidence type="ECO:0000259" key="4">
    <source>
        <dbReference type="PROSITE" id="PS50089"/>
    </source>
</evidence>
<reference evidence="5 6" key="2">
    <citation type="submission" date="2013-02" db="EMBL/GenBank/DDBJ databases">
        <title>The Genome Sequence of Plasmodium falciparum Vietnam Oak-Knoll (FVO).</title>
        <authorList>
            <consortium name="The Broad Institute Genome Sequencing Platform"/>
            <consortium name="The Broad Institute Genome Sequencing Center for Infectious Disease"/>
            <person name="Neafsey D."/>
            <person name="Cheeseman I."/>
            <person name="Volkman S."/>
            <person name="Adams J."/>
            <person name="Walker B."/>
            <person name="Young S.K."/>
            <person name="Zeng Q."/>
            <person name="Gargeya S."/>
            <person name="Fitzgerald M."/>
            <person name="Haas B."/>
            <person name="Abouelleil A."/>
            <person name="Alvarado L."/>
            <person name="Arachchi H.M."/>
            <person name="Berlin A.M."/>
            <person name="Chapman S.B."/>
            <person name="Dewar J."/>
            <person name="Goldberg J."/>
            <person name="Griggs A."/>
            <person name="Gujja S."/>
            <person name="Hansen M."/>
            <person name="Howarth C."/>
            <person name="Imamovic A."/>
            <person name="Larimer J."/>
            <person name="McCowan C."/>
            <person name="Murphy C."/>
            <person name="Neiman D."/>
            <person name="Pearson M."/>
            <person name="Priest M."/>
            <person name="Roberts A."/>
            <person name="Saif S."/>
            <person name="Shea T."/>
            <person name="Sisk P."/>
            <person name="Sykes S."/>
            <person name="Wortman J."/>
            <person name="Nusbaum C."/>
            <person name="Birren B."/>
        </authorList>
    </citation>
    <scope>NUCLEOTIDE SEQUENCE [LARGE SCALE GENOMIC DNA]</scope>
    <source>
        <strain evidence="6">Vietnam Oak-Knoll (FVO)</strain>
    </source>
</reference>
<proteinExistence type="predicted"/>
<feature type="coiled-coil region" evidence="2">
    <location>
        <begin position="72"/>
        <end position="179"/>
    </location>
</feature>
<feature type="region of interest" description="Disordered" evidence="3">
    <location>
        <begin position="390"/>
        <end position="445"/>
    </location>
</feature>
<dbReference type="OrthoDB" id="365379at2759"/>
<dbReference type="PROSITE" id="PS50089">
    <property type="entry name" value="ZF_RING_2"/>
    <property type="match status" value="1"/>
</dbReference>
<feature type="domain" description="RING-type" evidence="4">
    <location>
        <begin position="7"/>
        <end position="47"/>
    </location>
</feature>
<dbReference type="InterPro" id="IPR001841">
    <property type="entry name" value="Znf_RING"/>
</dbReference>